<name>A0A343TKR3_9EURY</name>
<keyword evidence="1" id="KW-1133">Transmembrane helix</keyword>
<keyword evidence="1" id="KW-0812">Transmembrane</keyword>
<reference evidence="6" key="1">
    <citation type="submission" date="2017-11" db="EMBL/GenBank/DDBJ databases">
        <title>Phenotypic and genomic properties of facultatively anaerobic sulfur-reducing natronoarchaea from hypersaline soda lakes.</title>
        <authorList>
            <person name="Sorokin D.Y."/>
            <person name="Kublanov I.V."/>
            <person name="Roman P."/>
            <person name="Sinninghe Damste J.S."/>
            <person name="Golyshin P.N."/>
            <person name="Rojo D."/>
            <person name="Ciordia S."/>
            <person name="Mena M.D.C."/>
            <person name="Ferrer M."/>
            <person name="Messina E."/>
            <person name="Smedile F."/>
            <person name="La Spada G."/>
            <person name="La Cono V."/>
            <person name="Yakimov M.M."/>
        </authorList>
    </citation>
    <scope>NUCLEOTIDE SEQUENCE [LARGE SCALE GENOMIC DNA]</scope>
    <source>
        <strain evidence="6">AArc-Sl</strain>
    </source>
</reference>
<keyword evidence="6" id="KW-1185">Reference proteome</keyword>
<dbReference type="InterPro" id="IPR058674">
    <property type="entry name" value="DUF8054_N"/>
</dbReference>
<evidence type="ECO:0000259" key="2">
    <source>
        <dbReference type="Pfam" id="PF26236"/>
    </source>
</evidence>
<feature type="domain" description="DUF8054" evidence="2">
    <location>
        <begin position="11"/>
        <end position="89"/>
    </location>
</feature>
<dbReference type="KEGG" id="hdf:AArcSl_2060"/>
<dbReference type="Proteomes" id="UP000263012">
    <property type="component" value="Chromosome"/>
</dbReference>
<organism evidence="5 6">
    <name type="scientific">Halalkaliarchaeum desulfuricum</name>
    <dbReference type="NCBI Taxonomy" id="2055893"/>
    <lineage>
        <taxon>Archaea</taxon>
        <taxon>Methanobacteriati</taxon>
        <taxon>Methanobacteriota</taxon>
        <taxon>Stenosarchaea group</taxon>
        <taxon>Halobacteria</taxon>
        <taxon>Halobacteriales</taxon>
        <taxon>Haloferacaceae</taxon>
        <taxon>Halalkaliarchaeum</taxon>
    </lineage>
</organism>
<sequence>MASQPRSLVGSLQNEEYTGENRCIPCTIVNVGIALVLGALAAVRSRGAAAVIVAVSFVAIYLRGYLVPGTPQLTKRFLPGWVLQYFDHHPLEDDFTRTDTAGYTETTVETDTTGEKTATEESFETVEKIRKQREEAVDPEQFLLEVGVTTQTETGNDLRLTESFAAAVDEELAAIDGGRPERAAVGDVFDAEPDEVEFKDREYPAIKVGRRIRKWPSEGALQVDVATHRALEERTDRWRSVPLEQRIGILESLRTFQLQCPVCDGEVAFGDAVVESCCATYEVISYECLDCGERLLELDPATIDEGDGTGIRP</sequence>
<feature type="domain" description="DUF8054" evidence="3">
    <location>
        <begin position="259"/>
        <end position="297"/>
    </location>
</feature>
<feature type="domain" description="DUF8054" evidence="4">
    <location>
        <begin position="138"/>
        <end position="255"/>
    </location>
</feature>
<evidence type="ECO:0000259" key="4">
    <source>
        <dbReference type="Pfam" id="PF26238"/>
    </source>
</evidence>
<evidence type="ECO:0000313" key="5">
    <source>
        <dbReference type="EMBL" id="AUX09685.1"/>
    </source>
</evidence>
<gene>
    <name evidence="5" type="ORF">AArcSl_2060</name>
</gene>
<dbReference type="InterPro" id="IPR058675">
    <property type="entry name" value="DUF8054_C"/>
</dbReference>
<dbReference type="Pfam" id="PF26238">
    <property type="entry name" value="DUF8054_M"/>
    <property type="match status" value="1"/>
</dbReference>
<feature type="transmembrane region" description="Helical" evidence="1">
    <location>
        <begin position="21"/>
        <end position="42"/>
    </location>
</feature>
<dbReference type="AlphaFoldDB" id="A0A343TKR3"/>
<dbReference type="GeneID" id="37878411"/>
<accession>A0A343TKR3</accession>
<protein>
    <submittedName>
        <fullName evidence="5">Uncharacterized protein</fullName>
    </submittedName>
</protein>
<feature type="transmembrane region" description="Helical" evidence="1">
    <location>
        <begin position="48"/>
        <end position="66"/>
    </location>
</feature>
<dbReference type="OrthoDB" id="292134at2157"/>
<dbReference type="InterPro" id="IPR058775">
    <property type="entry name" value="DUF8054_M"/>
</dbReference>
<evidence type="ECO:0000259" key="3">
    <source>
        <dbReference type="Pfam" id="PF26237"/>
    </source>
</evidence>
<dbReference type="EMBL" id="CP025066">
    <property type="protein sequence ID" value="AUX09685.1"/>
    <property type="molecule type" value="Genomic_DNA"/>
</dbReference>
<dbReference type="Pfam" id="PF26237">
    <property type="entry name" value="DUF8054_C"/>
    <property type="match status" value="1"/>
</dbReference>
<proteinExistence type="predicted"/>
<keyword evidence="1" id="KW-0472">Membrane</keyword>
<dbReference type="Pfam" id="PF26236">
    <property type="entry name" value="DUF8054_N"/>
    <property type="match status" value="1"/>
</dbReference>
<dbReference type="RefSeq" id="WP_119818673.1">
    <property type="nucleotide sequence ID" value="NZ_CP025066.1"/>
</dbReference>
<evidence type="ECO:0000313" key="6">
    <source>
        <dbReference type="Proteomes" id="UP000263012"/>
    </source>
</evidence>
<evidence type="ECO:0000256" key="1">
    <source>
        <dbReference type="SAM" id="Phobius"/>
    </source>
</evidence>